<proteinExistence type="predicted"/>
<comment type="caution">
    <text evidence="1">The sequence shown here is derived from an EMBL/GenBank/DDBJ whole genome shotgun (WGS) entry which is preliminary data.</text>
</comment>
<evidence type="ECO:0000313" key="2">
    <source>
        <dbReference type="Proteomes" id="UP001190700"/>
    </source>
</evidence>
<reference evidence="1 2" key="1">
    <citation type="journal article" date="2015" name="Genome Biol. Evol.">
        <title>Comparative Genomics of a Bacterivorous Green Alga Reveals Evolutionary Causalities and Consequences of Phago-Mixotrophic Mode of Nutrition.</title>
        <authorList>
            <person name="Burns J.A."/>
            <person name="Paasch A."/>
            <person name="Narechania A."/>
            <person name="Kim E."/>
        </authorList>
    </citation>
    <scope>NUCLEOTIDE SEQUENCE [LARGE SCALE GENOMIC DNA]</scope>
    <source>
        <strain evidence="1 2">PLY_AMNH</strain>
    </source>
</reference>
<accession>A0AAE0GK47</accession>
<organism evidence="1 2">
    <name type="scientific">Cymbomonas tetramitiformis</name>
    <dbReference type="NCBI Taxonomy" id="36881"/>
    <lineage>
        <taxon>Eukaryota</taxon>
        <taxon>Viridiplantae</taxon>
        <taxon>Chlorophyta</taxon>
        <taxon>Pyramimonadophyceae</taxon>
        <taxon>Pyramimonadales</taxon>
        <taxon>Pyramimonadaceae</taxon>
        <taxon>Cymbomonas</taxon>
    </lineage>
</organism>
<gene>
    <name evidence="1" type="ORF">CYMTET_12601</name>
</gene>
<sequence length="81" mass="9455">GLSNAFFVDRTGYARLCKLWGDDGELRLEAGYVRVTFARCGEEKDVLETELMWPDFTLVNQKVSKETKVASHYYKYYLKFS</sequence>
<keyword evidence="2" id="KW-1185">Reference proteome</keyword>
<dbReference type="EMBL" id="LGRX02004817">
    <property type="protein sequence ID" value="KAK3279519.1"/>
    <property type="molecule type" value="Genomic_DNA"/>
</dbReference>
<feature type="non-terminal residue" evidence="1">
    <location>
        <position position="1"/>
    </location>
</feature>
<name>A0AAE0GK47_9CHLO</name>
<protein>
    <submittedName>
        <fullName evidence="1">Uncharacterized protein</fullName>
    </submittedName>
</protein>
<evidence type="ECO:0000313" key="1">
    <source>
        <dbReference type="EMBL" id="KAK3279519.1"/>
    </source>
</evidence>
<dbReference type="AlphaFoldDB" id="A0AAE0GK47"/>
<dbReference type="Proteomes" id="UP001190700">
    <property type="component" value="Unassembled WGS sequence"/>
</dbReference>